<organism evidence="1">
    <name type="scientific">Spongospora subterranea</name>
    <dbReference type="NCBI Taxonomy" id="70186"/>
    <lineage>
        <taxon>Eukaryota</taxon>
        <taxon>Sar</taxon>
        <taxon>Rhizaria</taxon>
        <taxon>Endomyxa</taxon>
        <taxon>Phytomyxea</taxon>
        <taxon>Plasmodiophorida</taxon>
        <taxon>Plasmodiophoridae</taxon>
        <taxon>Spongospora</taxon>
    </lineage>
</organism>
<sequence>MVLVFYSNGHGMGGAARTIDMSRSSAGRLNRPYSKVSSITLSHRSFPFECTMAVNHGHNYKLGLNKNGFVPGHCYRISWFCSQNLETKWFSRSLWKNKQRSYS</sequence>
<accession>A0A0H5QQT3</accession>
<proteinExistence type="predicted"/>
<dbReference type="AlphaFoldDB" id="A0A0H5QQT3"/>
<dbReference type="EMBL" id="HACM01004003">
    <property type="protein sequence ID" value="CRZ04445.1"/>
    <property type="molecule type" value="Transcribed_RNA"/>
</dbReference>
<protein>
    <submittedName>
        <fullName evidence="1">Uncharacterized protein</fullName>
    </submittedName>
</protein>
<name>A0A0H5QQT3_9EUKA</name>
<reference evidence="1" key="1">
    <citation type="submission" date="2015-04" db="EMBL/GenBank/DDBJ databases">
        <title>The genome sequence of the plant pathogenic Rhizarian Plasmodiophora brassicae reveals insights in its biotrophic life cycle and the origin of chitin synthesis.</title>
        <authorList>
            <person name="Schwelm A."/>
            <person name="Fogelqvist J."/>
            <person name="Knaust A."/>
            <person name="Julke S."/>
            <person name="Lilja T."/>
            <person name="Dhandapani V."/>
            <person name="Bonilla-Rosso G."/>
            <person name="Karlsson M."/>
            <person name="Shevchenko A."/>
            <person name="Choi S.R."/>
            <person name="Kim H.G."/>
            <person name="Park J.Y."/>
            <person name="Lim Y.P."/>
            <person name="Ludwig-Muller J."/>
            <person name="Dixelius C."/>
        </authorList>
    </citation>
    <scope>NUCLEOTIDE SEQUENCE</scope>
    <source>
        <tissue evidence="1">Potato root galls</tissue>
    </source>
</reference>
<evidence type="ECO:0000313" key="1">
    <source>
        <dbReference type="EMBL" id="CRZ04445.1"/>
    </source>
</evidence>